<evidence type="ECO:0000313" key="4">
    <source>
        <dbReference type="EMBL" id="SUV53277.1"/>
    </source>
</evidence>
<reference evidence="4 5" key="1">
    <citation type="submission" date="2018-06" db="EMBL/GenBank/DDBJ databases">
        <authorList>
            <consortium name="Pathogen Informatics"/>
            <person name="Doyle S."/>
        </authorList>
    </citation>
    <scope>NUCLEOTIDE SEQUENCE [LARGE SCALE GENOMIC DNA]</scope>
    <source>
        <strain evidence="4 5">NCTC11661</strain>
    </source>
</reference>
<feature type="domain" description="Protein-glutamine gamma-glutamyltransferase-like C-terminal" evidence="3">
    <location>
        <begin position="196"/>
        <end position="255"/>
    </location>
</feature>
<feature type="chain" id="PRO_5016971011" description="Protein-glutamine gamma-glutamyltransferase-like C-terminal domain-containing protein" evidence="2">
    <location>
        <begin position="22"/>
        <end position="267"/>
    </location>
</feature>
<protein>
    <recommendedName>
        <fullName evidence="3">Protein-glutamine gamma-glutamyltransferase-like C-terminal domain-containing protein</fullName>
    </recommendedName>
</protein>
<keyword evidence="1" id="KW-0472">Membrane</keyword>
<dbReference type="RefSeq" id="WP_002665152.1">
    <property type="nucleotide sequence ID" value="NZ_UFTJ01000005.1"/>
</dbReference>
<organism evidence="4 5">
    <name type="scientific">Bergeyella zoohelcum</name>
    <dbReference type="NCBI Taxonomy" id="1015"/>
    <lineage>
        <taxon>Bacteria</taxon>
        <taxon>Pseudomonadati</taxon>
        <taxon>Bacteroidota</taxon>
        <taxon>Flavobacteriia</taxon>
        <taxon>Flavobacteriales</taxon>
        <taxon>Weeksellaceae</taxon>
        <taxon>Bergeyella</taxon>
    </lineage>
</organism>
<evidence type="ECO:0000259" key="3">
    <source>
        <dbReference type="Pfam" id="PF13559"/>
    </source>
</evidence>
<dbReference type="Proteomes" id="UP000255515">
    <property type="component" value="Unassembled WGS sequence"/>
</dbReference>
<evidence type="ECO:0000256" key="1">
    <source>
        <dbReference type="SAM" id="Phobius"/>
    </source>
</evidence>
<accession>A0A380ZVC5</accession>
<proteinExistence type="predicted"/>
<feature type="signal peptide" evidence="2">
    <location>
        <begin position="1"/>
        <end position="21"/>
    </location>
</feature>
<gene>
    <name evidence="4" type="ORF">NCTC11661_02426</name>
</gene>
<dbReference type="AlphaFoldDB" id="A0A380ZVC5"/>
<evidence type="ECO:0000313" key="5">
    <source>
        <dbReference type="Proteomes" id="UP000255515"/>
    </source>
</evidence>
<keyword evidence="1" id="KW-1133">Transmembrane helix</keyword>
<dbReference type="InterPro" id="IPR025403">
    <property type="entry name" value="TgpA-like_C"/>
</dbReference>
<feature type="transmembrane region" description="Helical" evidence="1">
    <location>
        <begin position="123"/>
        <end position="144"/>
    </location>
</feature>
<dbReference type="Pfam" id="PF13559">
    <property type="entry name" value="DUF4129"/>
    <property type="match status" value="1"/>
</dbReference>
<name>A0A380ZVC5_9FLAO</name>
<keyword evidence="2" id="KW-0732">Signal</keyword>
<evidence type="ECO:0000256" key="2">
    <source>
        <dbReference type="SAM" id="SignalP"/>
    </source>
</evidence>
<dbReference type="EMBL" id="UFTJ01000005">
    <property type="protein sequence ID" value="SUV53277.1"/>
    <property type="molecule type" value="Genomic_DNA"/>
</dbReference>
<keyword evidence="1" id="KW-0812">Transmembrane</keyword>
<sequence length="267" mass="31671">MIRKTFLYLFFIFSSSSFVWASMEQDSTVIETIELDTIMATPPQTKNDILLDADSLLLAYPSSESTLFPKQFPQQFKKKYQTEEFNYDKNKPKVSIAAKINKLIKRFLEKIFGKIDFKYERDVINFLAILIIAVALYFIIYFFIRKGGLGIFGTKNKKVTTNPKELAEDIHEINFGKIIAEKEQQGKYREAIRYQYLYVLKKLTDKNLIEWIPEKTNKDYVKEFQHPTLMYPFQHLSAIFDYVWYGEFPITSTHYLKYKNEFNDFTI</sequence>